<evidence type="ECO:0000313" key="2">
    <source>
        <dbReference type="Proteomes" id="UP000196880"/>
    </source>
</evidence>
<evidence type="ECO:0000313" key="1">
    <source>
        <dbReference type="EMBL" id="OWF66222.1"/>
    </source>
</evidence>
<proteinExistence type="predicted"/>
<sequence>MNQKTQHHDLTIVVNTCDAYHDVLKIFFHALRDYWSDCSYPVVINTESNTHTYPARVHTYRSGTGVDDWGDRLRFTLESIDTEFVLMVYDDFILDGPVDSQSVQAALCLLKSQPKAVVTYLTDTSLPLVSNNAESLFIPLRDKIDYRLNSAPAIWRKQALMGYTVAGDTPWAWEVFGTYRTWGDGYVFYALNPLKSNIYSYNHSKGGAIYRGKWVREVVDQVAHKYPLEIDWSQRGFSSDTDFEKRSVMWKVRFMLKGYNMVGYKFTYFIFLYIRSKLHAAK</sequence>
<keyword evidence="2" id="KW-1185">Reference proteome</keyword>
<evidence type="ECO:0008006" key="3">
    <source>
        <dbReference type="Google" id="ProtNLM"/>
    </source>
</evidence>
<dbReference type="Proteomes" id="UP000196880">
    <property type="component" value="Unassembled WGS sequence"/>
</dbReference>
<reference evidence="1 2" key="1">
    <citation type="submission" date="2017-03" db="EMBL/GenBank/DDBJ databases">
        <title>New species Polynucleobacter sp. MWH-EgelM1-30-B4.</title>
        <authorList>
            <person name="Hahn M.W."/>
        </authorList>
    </citation>
    <scope>NUCLEOTIDE SEQUENCE [LARGE SCALE GENOMIC DNA]</scope>
    <source>
        <strain evidence="1 2">MWH-EgelM1-30-B4</strain>
    </source>
</reference>
<name>A0A210RZ15_9BURK</name>
<organism evidence="1 2">
    <name type="scientific">Polynucleobacter hirudinilacicola</name>
    <dbReference type="NCBI Taxonomy" id="1743166"/>
    <lineage>
        <taxon>Bacteria</taxon>
        <taxon>Pseudomonadati</taxon>
        <taxon>Pseudomonadota</taxon>
        <taxon>Betaproteobacteria</taxon>
        <taxon>Burkholderiales</taxon>
        <taxon>Burkholderiaceae</taxon>
        <taxon>Polynucleobacter</taxon>
    </lineage>
</organism>
<dbReference type="EMBL" id="NAIA01000002">
    <property type="protein sequence ID" value="OWF66222.1"/>
    <property type="molecule type" value="Genomic_DNA"/>
</dbReference>
<dbReference type="RefSeq" id="WP_087909021.1">
    <property type="nucleotide sequence ID" value="NZ_NAIA01000002.1"/>
</dbReference>
<gene>
    <name evidence="1" type="ORF">B6A14_03220</name>
</gene>
<protein>
    <recommendedName>
        <fullName evidence="3">Glycosyltransferase 2-like domain-containing protein</fullName>
    </recommendedName>
</protein>
<comment type="caution">
    <text evidence="1">The sequence shown here is derived from an EMBL/GenBank/DDBJ whole genome shotgun (WGS) entry which is preliminary data.</text>
</comment>
<accession>A0A210RZ15</accession>
<dbReference type="AlphaFoldDB" id="A0A210RZ15"/>
<dbReference type="OrthoDB" id="8807075at2"/>